<dbReference type="AlphaFoldDB" id="A0A2T3NNA4"/>
<dbReference type="InterPro" id="IPR011051">
    <property type="entry name" value="RmlC_Cupin_sf"/>
</dbReference>
<evidence type="ECO:0000313" key="3">
    <source>
        <dbReference type="EMBL" id="PSW17194.1"/>
    </source>
</evidence>
<dbReference type="SUPFAM" id="SSF51182">
    <property type="entry name" value="RmlC-like cupins"/>
    <property type="match status" value="1"/>
</dbReference>
<dbReference type="Pfam" id="PF06865">
    <property type="entry name" value="Ppnp"/>
    <property type="match status" value="1"/>
</dbReference>
<comment type="caution">
    <text evidence="3">The sequence shown here is derived from an EMBL/GenBank/DDBJ whole genome shotgun (WGS) entry which is preliminary data.</text>
</comment>
<protein>
    <submittedName>
        <fullName evidence="3">DUF1255 domain-containing protein</fullName>
    </submittedName>
</protein>
<keyword evidence="1" id="KW-0328">Glycosyltransferase</keyword>
<proteinExistence type="predicted"/>
<evidence type="ECO:0000256" key="1">
    <source>
        <dbReference type="ARBA" id="ARBA00022676"/>
    </source>
</evidence>
<dbReference type="GO" id="GO:0016757">
    <property type="term" value="F:glycosyltransferase activity"/>
    <property type="evidence" value="ECO:0007669"/>
    <property type="project" value="UniProtKB-KW"/>
</dbReference>
<sequence length="112" mass="12956">MWMIAILRSYVIIMSNITYNYHDTFVFFDGNVILRNFKTGNDTVITFGFMRCGSYCWLAEQQETFHIEAGKAVFVVDGEESSVSKGSIMIVPKGKKFTVKVLEHLDYRCQYD</sequence>
<keyword evidence="2" id="KW-0808">Transferase</keyword>
<dbReference type="Gene3D" id="2.60.120.10">
    <property type="entry name" value="Jelly Rolls"/>
    <property type="match status" value="1"/>
</dbReference>
<dbReference type="Proteomes" id="UP000241771">
    <property type="component" value="Unassembled WGS sequence"/>
</dbReference>
<reference evidence="3 4" key="1">
    <citation type="submission" date="2018-01" db="EMBL/GenBank/DDBJ databases">
        <title>Whole genome sequencing of Histamine producing bacteria.</title>
        <authorList>
            <person name="Butler K."/>
        </authorList>
    </citation>
    <scope>NUCLEOTIDE SEQUENCE [LARGE SCALE GENOMIC DNA]</scope>
    <source>
        <strain evidence="3 4">DSM 100436</strain>
    </source>
</reference>
<evidence type="ECO:0000313" key="4">
    <source>
        <dbReference type="Proteomes" id="UP000241771"/>
    </source>
</evidence>
<dbReference type="InterPro" id="IPR009664">
    <property type="entry name" value="Ppnp"/>
</dbReference>
<dbReference type="InterPro" id="IPR014710">
    <property type="entry name" value="RmlC-like_jellyroll"/>
</dbReference>
<evidence type="ECO:0000256" key="2">
    <source>
        <dbReference type="ARBA" id="ARBA00022679"/>
    </source>
</evidence>
<accession>A0A2T3NNA4</accession>
<gene>
    <name evidence="3" type="ORF">C9I98_19490</name>
</gene>
<keyword evidence="4" id="KW-1185">Reference proteome</keyword>
<name>A0A2T3NNA4_9GAMM</name>
<dbReference type="EMBL" id="PYMA01000015">
    <property type="protein sequence ID" value="PSW17194.1"/>
    <property type="molecule type" value="Genomic_DNA"/>
</dbReference>
<organism evidence="3 4">
    <name type="scientific">Photobacterium sanctipauli</name>
    <dbReference type="NCBI Taxonomy" id="1342794"/>
    <lineage>
        <taxon>Bacteria</taxon>
        <taxon>Pseudomonadati</taxon>
        <taxon>Pseudomonadota</taxon>
        <taxon>Gammaproteobacteria</taxon>
        <taxon>Vibrionales</taxon>
        <taxon>Vibrionaceae</taxon>
        <taxon>Photobacterium</taxon>
    </lineage>
</organism>